<dbReference type="PROSITE" id="PS51843">
    <property type="entry name" value="NR_LBD"/>
    <property type="match status" value="1"/>
</dbReference>
<dbReference type="InterPro" id="IPR035500">
    <property type="entry name" value="NHR-like_dom_sf"/>
</dbReference>
<keyword evidence="13" id="KW-1185">Reference proteome</keyword>
<feature type="domain" description="NR LBD" evidence="11">
    <location>
        <begin position="149"/>
        <end position="375"/>
    </location>
</feature>
<keyword evidence="6" id="KW-0804">Transcription</keyword>
<evidence type="ECO:0000256" key="7">
    <source>
        <dbReference type="ARBA" id="ARBA00023170"/>
    </source>
</evidence>
<feature type="domain" description="Nuclear receptor" evidence="10">
    <location>
        <begin position="3"/>
        <end position="84"/>
    </location>
</feature>
<dbReference type="GO" id="GO:0008270">
    <property type="term" value="F:zinc ion binding"/>
    <property type="evidence" value="ECO:0007669"/>
    <property type="project" value="UniProtKB-KW"/>
</dbReference>
<keyword evidence="5" id="KW-0238">DNA-binding</keyword>
<dbReference type="SUPFAM" id="SSF48508">
    <property type="entry name" value="Nuclear receptor ligand-binding domain"/>
    <property type="match status" value="1"/>
</dbReference>
<dbReference type="EMBL" id="BTRK01000005">
    <property type="protein sequence ID" value="GMR51845.1"/>
    <property type="molecule type" value="Genomic_DNA"/>
</dbReference>
<gene>
    <name evidence="12" type="ORF">PMAYCL1PPCAC_22040</name>
</gene>
<evidence type="ECO:0000256" key="2">
    <source>
        <dbReference type="ARBA" id="ARBA00022771"/>
    </source>
</evidence>
<dbReference type="SUPFAM" id="SSF57716">
    <property type="entry name" value="Glucocorticoid receptor-like (DNA-binding domain)"/>
    <property type="match status" value="1"/>
</dbReference>
<dbReference type="Pfam" id="PF00105">
    <property type="entry name" value="zf-C4"/>
    <property type="match status" value="1"/>
</dbReference>
<evidence type="ECO:0000313" key="12">
    <source>
        <dbReference type="EMBL" id="GMR51845.1"/>
    </source>
</evidence>
<dbReference type="SMART" id="SM00399">
    <property type="entry name" value="ZnF_C4"/>
    <property type="match status" value="1"/>
</dbReference>
<dbReference type="Gene3D" id="3.30.50.10">
    <property type="entry name" value="Erythroid Transcription Factor GATA-1, subunit A"/>
    <property type="match status" value="1"/>
</dbReference>
<keyword evidence="3" id="KW-0862">Zinc</keyword>
<dbReference type="InterPro" id="IPR001628">
    <property type="entry name" value="Znf_hrmn_rcpt"/>
</dbReference>
<dbReference type="InterPro" id="IPR013088">
    <property type="entry name" value="Znf_NHR/GATA"/>
</dbReference>
<evidence type="ECO:0008006" key="14">
    <source>
        <dbReference type="Google" id="ProtNLM"/>
    </source>
</evidence>
<proteinExistence type="predicted"/>
<dbReference type="Pfam" id="PF00104">
    <property type="entry name" value="Hormone_recep"/>
    <property type="match status" value="1"/>
</dbReference>
<dbReference type="InterPro" id="IPR000536">
    <property type="entry name" value="Nucl_hrmn_rcpt_lig-bd"/>
</dbReference>
<reference evidence="13" key="1">
    <citation type="submission" date="2022-10" db="EMBL/GenBank/DDBJ databases">
        <title>Genome assembly of Pristionchus species.</title>
        <authorList>
            <person name="Yoshida K."/>
            <person name="Sommer R.J."/>
        </authorList>
    </citation>
    <scope>NUCLEOTIDE SEQUENCE [LARGE SCALE GENOMIC DNA]</scope>
    <source>
        <strain evidence="13">RS5460</strain>
    </source>
</reference>
<sequence>KEPRNCLICNVSITVMNLGIDACRACAVFYRRARQSKRKFMCKLSSCIRDGRVSDCRSCRYYRMKAVFEQANKEIKITPQGVKRRTEPEHGQSVESSSFLPSTATDASSCPSTSNDASPPNIMTPVLDRLRHGYDVMTRIRKTAELMLRPDHLGTHPSSIDTNEYPNIASTHGMKIRTRKILLSSLFDFASIAFPDFGALSNDEKKRLISGSCMRIDILESTYRAAIMYPDDTTVFTSYTTIINLDTFDMYLSECPLKVDIKEAKRVLFPNIADNARKVKRQWQRTKPTEDEFLVLLALAFWNTGEESLCRLATANREAIMSEVHSFYSKKGLTDYATRIGELYCLLSLNERIATIITEDYTVLGLMNNENEPIS</sequence>
<keyword evidence="7" id="KW-0675">Receptor</keyword>
<evidence type="ECO:0000256" key="1">
    <source>
        <dbReference type="ARBA" id="ARBA00022723"/>
    </source>
</evidence>
<evidence type="ECO:0000256" key="8">
    <source>
        <dbReference type="ARBA" id="ARBA00023242"/>
    </source>
</evidence>
<keyword evidence="8" id="KW-0539">Nucleus</keyword>
<protein>
    <recommendedName>
        <fullName evidence="14">Nuclear receptor</fullName>
    </recommendedName>
</protein>
<dbReference type="GO" id="GO:0003700">
    <property type="term" value="F:DNA-binding transcription factor activity"/>
    <property type="evidence" value="ECO:0007669"/>
    <property type="project" value="InterPro"/>
</dbReference>
<feature type="non-terminal residue" evidence="12">
    <location>
        <position position="1"/>
    </location>
</feature>
<organism evidence="12 13">
    <name type="scientific">Pristionchus mayeri</name>
    <dbReference type="NCBI Taxonomy" id="1317129"/>
    <lineage>
        <taxon>Eukaryota</taxon>
        <taxon>Metazoa</taxon>
        <taxon>Ecdysozoa</taxon>
        <taxon>Nematoda</taxon>
        <taxon>Chromadorea</taxon>
        <taxon>Rhabditida</taxon>
        <taxon>Rhabditina</taxon>
        <taxon>Diplogasteromorpha</taxon>
        <taxon>Diplogasteroidea</taxon>
        <taxon>Neodiplogasteridae</taxon>
        <taxon>Pristionchus</taxon>
    </lineage>
</organism>
<keyword evidence="1" id="KW-0479">Metal-binding</keyword>
<dbReference type="AlphaFoldDB" id="A0AAN5CWN2"/>
<evidence type="ECO:0000256" key="5">
    <source>
        <dbReference type="ARBA" id="ARBA00023125"/>
    </source>
</evidence>
<keyword evidence="2" id="KW-0863">Zinc-finger</keyword>
<dbReference type="Proteomes" id="UP001328107">
    <property type="component" value="Unassembled WGS sequence"/>
</dbReference>
<evidence type="ECO:0000313" key="13">
    <source>
        <dbReference type="Proteomes" id="UP001328107"/>
    </source>
</evidence>
<evidence type="ECO:0000259" key="10">
    <source>
        <dbReference type="PROSITE" id="PS51030"/>
    </source>
</evidence>
<evidence type="ECO:0000256" key="6">
    <source>
        <dbReference type="ARBA" id="ARBA00023163"/>
    </source>
</evidence>
<dbReference type="GO" id="GO:0043565">
    <property type="term" value="F:sequence-specific DNA binding"/>
    <property type="evidence" value="ECO:0007669"/>
    <property type="project" value="InterPro"/>
</dbReference>
<dbReference type="PANTHER" id="PTHR46011">
    <property type="entry name" value="NUCLEAR HORMONE RECEPTOR FAMILY MEMBER NHR-86-RELATED"/>
    <property type="match status" value="1"/>
</dbReference>
<comment type="caution">
    <text evidence="12">The sequence shown here is derived from an EMBL/GenBank/DDBJ whole genome shotgun (WGS) entry which is preliminary data.</text>
</comment>
<dbReference type="PANTHER" id="PTHR46011:SF6">
    <property type="entry name" value="HIGH ZINC ACTIVATED NUCLEAR RECEPTOR PROTEIN"/>
    <property type="match status" value="1"/>
</dbReference>
<evidence type="ECO:0000256" key="4">
    <source>
        <dbReference type="ARBA" id="ARBA00023015"/>
    </source>
</evidence>
<dbReference type="GO" id="GO:0005634">
    <property type="term" value="C:nucleus"/>
    <property type="evidence" value="ECO:0007669"/>
    <property type="project" value="TreeGrafter"/>
</dbReference>
<feature type="region of interest" description="Disordered" evidence="9">
    <location>
        <begin position="79"/>
        <end position="123"/>
    </location>
</feature>
<dbReference type="PROSITE" id="PS51030">
    <property type="entry name" value="NUCLEAR_REC_DBD_2"/>
    <property type="match status" value="1"/>
</dbReference>
<dbReference type="SMART" id="SM00430">
    <property type="entry name" value="HOLI"/>
    <property type="match status" value="1"/>
</dbReference>
<feature type="compositionally biased region" description="Polar residues" evidence="9">
    <location>
        <begin position="93"/>
        <end position="118"/>
    </location>
</feature>
<evidence type="ECO:0000256" key="9">
    <source>
        <dbReference type="SAM" id="MobiDB-lite"/>
    </source>
</evidence>
<name>A0AAN5CWN2_9BILA</name>
<dbReference type="Gene3D" id="1.10.565.10">
    <property type="entry name" value="Retinoid X Receptor"/>
    <property type="match status" value="1"/>
</dbReference>
<accession>A0AAN5CWN2</accession>
<evidence type="ECO:0000259" key="11">
    <source>
        <dbReference type="PROSITE" id="PS51843"/>
    </source>
</evidence>
<keyword evidence="4" id="KW-0805">Transcription regulation</keyword>
<evidence type="ECO:0000256" key="3">
    <source>
        <dbReference type="ARBA" id="ARBA00022833"/>
    </source>
</evidence>